<dbReference type="GO" id="GO:0003723">
    <property type="term" value="F:RNA binding"/>
    <property type="evidence" value="ECO:0007669"/>
    <property type="project" value="InterPro"/>
</dbReference>
<dbReference type="Gene3D" id="1.25.40.10">
    <property type="entry name" value="Tetratricopeptide repeat domain"/>
    <property type="match status" value="4"/>
</dbReference>
<dbReference type="Pfam" id="PF13041">
    <property type="entry name" value="PPR_2"/>
    <property type="match status" value="3"/>
</dbReference>
<dbReference type="FunFam" id="1.25.40.10:FF:000348">
    <property type="entry name" value="Pentatricopeptide repeat-containing protein chloroplastic"/>
    <property type="match status" value="1"/>
</dbReference>
<feature type="repeat" description="PPR" evidence="2">
    <location>
        <begin position="223"/>
        <end position="257"/>
    </location>
</feature>
<dbReference type="GeneID" id="105034636"/>
<feature type="domain" description="DYW" evidence="3">
    <location>
        <begin position="667"/>
        <end position="759"/>
    </location>
</feature>
<dbReference type="Pfam" id="PF14432">
    <property type="entry name" value="DYW_deaminase"/>
    <property type="match status" value="1"/>
</dbReference>
<evidence type="ECO:0000313" key="5">
    <source>
        <dbReference type="RefSeq" id="XP_010908160.2"/>
    </source>
</evidence>
<reference evidence="5" key="1">
    <citation type="submission" date="2025-08" db="UniProtKB">
        <authorList>
            <consortium name="RefSeq"/>
        </authorList>
    </citation>
    <scope>IDENTIFICATION</scope>
</reference>
<evidence type="ECO:0000313" key="4">
    <source>
        <dbReference type="Proteomes" id="UP000504607"/>
    </source>
</evidence>
<dbReference type="FunFam" id="1.25.40.10:FF:000184">
    <property type="entry name" value="Pentatricopeptide repeat-containing protein, chloroplastic"/>
    <property type="match status" value="1"/>
</dbReference>
<keyword evidence="4" id="KW-1185">Reference proteome</keyword>
<dbReference type="Proteomes" id="UP000504607">
    <property type="component" value="Chromosome 2"/>
</dbReference>
<dbReference type="GO" id="GO:0008270">
    <property type="term" value="F:zinc ion binding"/>
    <property type="evidence" value="ECO:0007669"/>
    <property type="project" value="InterPro"/>
</dbReference>
<dbReference type="PROSITE" id="PS51375">
    <property type="entry name" value="PPR"/>
    <property type="match status" value="7"/>
</dbReference>
<dbReference type="PANTHER" id="PTHR47926:SF373">
    <property type="entry name" value="TETRATRICOPEPTIDE-LIKE HELICAL DOMAIN SUPERFAMILY, DYW DOMAIN-CONTAINING PROTEIN"/>
    <property type="match status" value="1"/>
</dbReference>
<gene>
    <name evidence="5" type="primary">LOC105034636</name>
</gene>
<name>A0A6I9QF84_ELAGV</name>
<evidence type="ECO:0000256" key="2">
    <source>
        <dbReference type="PROSITE-ProRule" id="PRU00708"/>
    </source>
</evidence>
<organism evidence="4 5">
    <name type="scientific">Elaeis guineensis var. tenera</name>
    <name type="common">Oil palm</name>
    <dbReference type="NCBI Taxonomy" id="51953"/>
    <lineage>
        <taxon>Eukaryota</taxon>
        <taxon>Viridiplantae</taxon>
        <taxon>Streptophyta</taxon>
        <taxon>Embryophyta</taxon>
        <taxon>Tracheophyta</taxon>
        <taxon>Spermatophyta</taxon>
        <taxon>Magnoliopsida</taxon>
        <taxon>Liliopsida</taxon>
        <taxon>Arecaceae</taxon>
        <taxon>Arecoideae</taxon>
        <taxon>Cocoseae</taxon>
        <taxon>Elaeidinae</taxon>
        <taxon>Elaeis</taxon>
    </lineage>
</organism>
<proteinExistence type="predicted"/>
<dbReference type="InterPro" id="IPR046960">
    <property type="entry name" value="PPR_At4g14850-like_plant"/>
</dbReference>
<dbReference type="InterPro" id="IPR002885">
    <property type="entry name" value="PPR_rpt"/>
</dbReference>
<feature type="repeat" description="PPR" evidence="2">
    <location>
        <begin position="130"/>
        <end position="164"/>
    </location>
</feature>
<dbReference type="SUPFAM" id="SSF48452">
    <property type="entry name" value="TPR-like"/>
    <property type="match status" value="1"/>
</dbReference>
<dbReference type="KEGG" id="egu:105034636"/>
<dbReference type="OrthoDB" id="185373at2759"/>
<dbReference type="GO" id="GO:0009451">
    <property type="term" value="P:RNA modification"/>
    <property type="evidence" value="ECO:0007669"/>
    <property type="project" value="InterPro"/>
</dbReference>
<keyword evidence="1" id="KW-0677">Repeat</keyword>
<dbReference type="InterPro" id="IPR032867">
    <property type="entry name" value="DYW_dom"/>
</dbReference>
<sequence length="759" mass="85718">MIPHLTAASSRVKTFEHLKQLHAQLILHSLHGDNHWLTLLLTRCALIHAPLPYARLLFESMPHPTARSFAAMFKLYSQLGTYRDMAALFARLSSLAVRPDASVYSILIKLLGRDAISLHAHSLKLGHASDRYVRNAIMNLYAQHGPIETAERLFDEMPERMVVDWNSMLSAYWKWDRKKEALRMFDSMPDRNVISWTVMVSGLSRAGEFEVARRFFDEMPERSIVSWNAMLSGYAQNGQAEEALRLFDRMMGVGIQPNETTWVTVITACSMKGDLRCAESLVGSLTERNVNMNCFIKTALIDMYANCQSLAKARKIFEEMEDRNLVSWNAMIAAYTREGDLSAAKELFDIMPARDVVSWNSMISGYAQNGQWILAIELFKEMAIAKGLKPDEVTMSSIIAACGHLGALEFGRWLVCYINENQIRLNISGYNALIFMHSRCGSIEDARRVFREMSKRDVFSYNSLISGLASIGKCLEVLKLLKNMGEEGIKPDDITYLGVLIGCSHAGLLVEGCRVFEMIESPTVDHYACKVDLLGRAGRLDEAKRVIDGMPVKPHAGVYGALLNACRIHKRVELAEFAAQELFKLEPENSGNYVLLSNIYASAGRWGDVESVRGIMRKRGVDKMIGCSWVEFGGKVHQFVAGDRSHCRSEEMHKMLKEVGRKMRASGYIADKSCALRDVEEEEKEEIVGTHSEKLALGFALLVFDAKAVIRIVKNLRICEDCHVAIKMISKIEEREIVVRDNNRFHVFEDGRCSCEDYW</sequence>
<dbReference type="Pfam" id="PF20431">
    <property type="entry name" value="E_motif"/>
    <property type="match status" value="1"/>
</dbReference>
<dbReference type="RefSeq" id="XP_010908160.2">
    <property type="nucleotide sequence ID" value="XM_010909858.3"/>
</dbReference>
<dbReference type="NCBIfam" id="TIGR00756">
    <property type="entry name" value="PPR"/>
    <property type="match status" value="7"/>
</dbReference>
<evidence type="ECO:0000259" key="3">
    <source>
        <dbReference type="Pfam" id="PF14432"/>
    </source>
</evidence>
<feature type="repeat" description="PPR" evidence="2">
    <location>
        <begin position="324"/>
        <end position="354"/>
    </location>
</feature>
<feature type="repeat" description="PPR" evidence="2">
    <location>
        <begin position="192"/>
        <end position="222"/>
    </location>
</feature>
<dbReference type="AlphaFoldDB" id="A0A6I9QF84"/>
<dbReference type="PANTHER" id="PTHR47926">
    <property type="entry name" value="PENTATRICOPEPTIDE REPEAT-CONTAINING PROTEIN"/>
    <property type="match status" value="1"/>
</dbReference>
<dbReference type="FunFam" id="1.25.40.10:FF:000596">
    <property type="entry name" value="Pentatricopeptide repeat-containing protein, mitochondrial"/>
    <property type="match status" value="1"/>
</dbReference>
<feature type="repeat" description="PPR" evidence="2">
    <location>
        <begin position="355"/>
        <end position="390"/>
    </location>
</feature>
<accession>A0A6I9QF84</accession>
<dbReference type="InterPro" id="IPR046848">
    <property type="entry name" value="E_motif"/>
</dbReference>
<evidence type="ECO:0000256" key="1">
    <source>
        <dbReference type="ARBA" id="ARBA00022737"/>
    </source>
</evidence>
<protein>
    <submittedName>
        <fullName evidence="5">Pentatricopeptide repeat-containing protein At1g14470</fullName>
    </submittedName>
</protein>
<dbReference type="InParanoid" id="A0A6I9QF84"/>
<feature type="repeat" description="PPR" evidence="2">
    <location>
        <begin position="426"/>
        <end position="456"/>
    </location>
</feature>
<feature type="repeat" description="PPR" evidence="2">
    <location>
        <begin position="457"/>
        <end position="491"/>
    </location>
</feature>
<dbReference type="Pfam" id="PF01535">
    <property type="entry name" value="PPR"/>
    <property type="match status" value="3"/>
</dbReference>
<dbReference type="InterPro" id="IPR011990">
    <property type="entry name" value="TPR-like_helical_dom_sf"/>
</dbReference>